<keyword evidence="2" id="KW-0645">Protease</keyword>
<evidence type="ECO:0000256" key="3">
    <source>
        <dbReference type="ARBA" id="ARBA00022729"/>
    </source>
</evidence>
<reference evidence="7" key="1">
    <citation type="submission" date="2020-01" db="EMBL/GenBank/DDBJ databases">
        <title>Development of genomics and gene disruption for Polysphondylium violaceum indicates a role for the polyketide synthase stlB in stalk morphogenesis.</title>
        <authorList>
            <person name="Narita B."/>
            <person name="Kawabe Y."/>
            <person name="Kin K."/>
            <person name="Saito T."/>
            <person name="Gibbs R."/>
            <person name="Kuspa A."/>
            <person name="Muzny D."/>
            <person name="Queller D."/>
            <person name="Richards S."/>
            <person name="Strassman J."/>
            <person name="Sucgang R."/>
            <person name="Worley K."/>
            <person name="Schaap P."/>
        </authorList>
    </citation>
    <scope>NUCLEOTIDE SEQUENCE</scope>
    <source>
        <strain evidence="7">QSvi11</strain>
    </source>
</reference>
<gene>
    <name evidence="7" type="ORF">CYY_008273</name>
</gene>
<dbReference type="OrthoDB" id="2130629at2759"/>
<dbReference type="Pfam" id="PF05577">
    <property type="entry name" value="Peptidase_S28"/>
    <property type="match status" value="1"/>
</dbReference>
<dbReference type="Proteomes" id="UP000695562">
    <property type="component" value="Unassembled WGS sequence"/>
</dbReference>
<dbReference type="EMBL" id="AJWJ01000496">
    <property type="protein sequence ID" value="KAF2070403.1"/>
    <property type="molecule type" value="Genomic_DNA"/>
</dbReference>
<feature type="chain" id="PRO_5035324925" description="Peptidase S28 family protein" evidence="6">
    <location>
        <begin position="25"/>
        <end position="517"/>
    </location>
</feature>
<dbReference type="AlphaFoldDB" id="A0A8J4PNI3"/>
<evidence type="ECO:0000256" key="4">
    <source>
        <dbReference type="ARBA" id="ARBA00022801"/>
    </source>
</evidence>
<evidence type="ECO:0000256" key="2">
    <source>
        <dbReference type="ARBA" id="ARBA00022670"/>
    </source>
</evidence>
<dbReference type="GO" id="GO:0006508">
    <property type="term" value="P:proteolysis"/>
    <property type="evidence" value="ECO:0007669"/>
    <property type="project" value="UniProtKB-KW"/>
</dbReference>
<keyword evidence="5" id="KW-0325">Glycoprotein</keyword>
<evidence type="ECO:0000256" key="6">
    <source>
        <dbReference type="SAM" id="SignalP"/>
    </source>
</evidence>
<feature type="signal peptide" evidence="6">
    <location>
        <begin position="1"/>
        <end position="24"/>
    </location>
</feature>
<evidence type="ECO:0000256" key="1">
    <source>
        <dbReference type="ARBA" id="ARBA00011079"/>
    </source>
</evidence>
<dbReference type="SUPFAM" id="SSF53474">
    <property type="entry name" value="alpha/beta-Hydrolases"/>
    <property type="match status" value="1"/>
</dbReference>
<sequence length="517" mass="57595">MMMMNKILCLLLVTIFVVVSAVDAGSSNRMRYKSPYPYYSSKEVRERKQAQQHLFKEFRQTPPPPPYQELYYMQTLDHFNFQTQGTFAQRYLLADQFWNRPAKGDSQCFGPVLFYTGNEGDITLFYENTQFMTNVLAQEMNALILFAEHRYYGTTLPFGNSSFLPENLGYMTSEQALADYAQLLHDVLEDLDASNCPVIAIGGSYGGMLSAWMRIKYPNVVDGALAASAPVLLFLGTGVDQEGFNKIATQDFAQTSADGSCATRIRNAFNEILDTAQQSGGLAKLTDTFSLCQPLTDVNDLVNWIEAGLTYMAMADYPYPANFLEPMPGYPVNVSCERLAATTDDVQGLLAVIGVYFNYTGATTCYDLNVTTTSSLGNDGWDYQACTEMIMPITSDGVNDMFPPQPFDLADLTTQCQQAWNTTPNPNWIPTYYNGANFVASNIIFSNGVLDPWRAGGVLEQMGDSIVPIIIEGGAHHLDLRMPQPEDPASVVEAREIETKLLTTWVKEASQRKMRKN</sequence>
<dbReference type="Gene3D" id="3.40.50.1820">
    <property type="entry name" value="alpha/beta hydrolase"/>
    <property type="match status" value="1"/>
</dbReference>
<dbReference type="Gene3D" id="1.20.120.980">
    <property type="entry name" value="Serine carboxypeptidase S28, SKS domain"/>
    <property type="match status" value="1"/>
</dbReference>
<dbReference type="PANTHER" id="PTHR11010:SF38">
    <property type="entry name" value="LYSOSOMAL PRO-X CARBOXYPEPTIDASE"/>
    <property type="match status" value="1"/>
</dbReference>
<dbReference type="InterPro" id="IPR008758">
    <property type="entry name" value="Peptidase_S28"/>
</dbReference>
<evidence type="ECO:0000256" key="5">
    <source>
        <dbReference type="ARBA" id="ARBA00023180"/>
    </source>
</evidence>
<evidence type="ECO:0000313" key="7">
    <source>
        <dbReference type="EMBL" id="KAF2070403.1"/>
    </source>
</evidence>
<proteinExistence type="inferred from homology"/>
<dbReference type="FunFam" id="1.20.120.980:FF:000001">
    <property type="entry name" value="Dipeptidyl peptidase 7"/>
    <property type="match status" value="1"/>
</dbReference>
<dbReference type="InterPro" id="IPR042269">
    <property type="entry name" value="Ser_carbopepase_S28_SKS"/>
</dbReference>
<evidence type="ECO:0008006" key="9">
    <source>
        <dbReference type="Google" id="ProtNLM"/>
    </source>
</evidence>
<dbReference type="PANTHER" id="PTHR11010">
    <property type="entry name" value="PROTEASE S28 PRO-X CARBOXYPEPTIDASE-RELATED"/>
    <property type="match status" value="1"/>
</dbReference>
<keyword evidence="3 6" id="KW-0732">Signal</keyword>
<keyword evidence="4" id="KW-0378">Hydrolase</keyword>
<name>A0A8J4PNI3_9MYCE</name>
<accession>A0A8J4PNI3</accession>
<dbReference type="GO" id="GO:0008239">
    <property type="term" value="F:dipeptidyl-peptidase activity"/>
    <property type="evidence" value="ECO:0007669"/>
    <property type="project" value="TreeGrafter"/>
</dbReference>
<organism evidence="7 8">
    <name type="scientific">Polysphondylium violaceum</name>
    <dbReference type="NCBI Taxonomy" id="133409"/>
    <lineage>
        <taxon>Eukaryota</taxon>
        <taxon>Amoebozoa</taxon>
        <taxon>Evosea</taxon>
        <taxon>Eumycetozoa</taxon>
        <taxon>Dictyostelia</taxon>
        <taxon>Dictyosteliales</taxon>
        <taxon>Dictyosteliaceae</taxon>
        <taxon>Polysphondylium</taxon>
    </lineage>
</organism>
<dbReference type="GO" id="GO:0070008">
    <property type="term" value="F:serine-type exopeptidase activity"/>
    <property type="evidence" value="ECO:0007669"/>
    <property type="project" value="InterPro"/>
</dbReference>
<comment type="caution">
    <text evidence="7">The sequence shown here is derived from an EMBL/GenBank/DDBJ whole genome shotgun (WGS) entry which is preliminary data.</text>
</comment>
<comment type="similarity">
    <text evidence="1">Belongs to the peptidase S28 family.</text>
</comment>
<dbReference type="InterPro" id="IPR029058">
    <property type="entry name" value="AB_hydrolase_fold"/>
</dbReference>
<keyword evidence="8" id="KW-1185">Reference proteome</keyword>
<protein>
    <recommendedName>
        <fullName evidence="9">Peptidase S28 family protein</fullName>
    </recommendedName>
</protein>
<evidence type="ECO:0000313" key="8">
    <source>
        <dbReference type="Proteomes" id="UP000695562"/>
    </source>
</evidence>